<comment type="similarity">
    <text evidence="2 8">Belongs to the binding-protein-dependent transport system permease family.</text>
</comment>
<keyword evidence="6 8" id="KW-1133">Transmembrane helix</keyword>
<gene>
    <name evidence="10" type="ORF">FQ775_18955</name>
</gene>
<evidence type="ECO:0000256" key="7">
    <source>
        <dbReference type="ARBA" id="ARBA00023136"/>
    </source>
</evidence>
<dbReference type="AlphaFoldDB" id="A0A5B8L2U7"/>
<keyword evidence="11" id="KW-1185">Reference proteome</keyword>
<dbReference type="OrthoDB" id="7939379at2"/>
<dbReference type="KEGG" id="niy:FQ775_18955"/>
<dbReference type="RefSeq" id="WP_146300933.1">
    <property type="nucleotide sequence ID" value="NZ_CP042301.2"/>
</dbReference>
<evidence type="ECO:0000313" key="11">
    <source>
        <dbReference type="Proteomes" id="UP000321389"/>
    </source>
</evidence>
<feature type="domain" description="ABC transmembrane type-1" evidence="9">
    <location>
        <begin position="69"/>
        <end position="282"/>
    </location>
</feature>
<comment type="subcellular location">
    <subcellularLocation>
        <location evidence="1 8">Cell membrane</location>
        <topology evidence="1 8">Multi-pass membrane protein</topology>
    </subcellularLocation>
</comment>
<sequence>MIRDTKNEWLVALILLTPFLAVYGLIFVYPTIDMFLLSFTDAPLIGEGDYVGIENYTRLGRDRRFDTAMWNTAYFVALSVVPGTAVALAIALGVSRLTGRMQALILALFFLPYILPVSVVYRLWDWTMNFQFGIAMHVFDMLGIARVPVFKTTTWFMPAVAFITIWWTCGFNILLFLAGLRAIPQEIYEAASLDNAGRWTTFRKVTWPLLWPITALNLTIQLILQMKIFDQVYLFSVGGRPNDNLVMVYYIFQRAFQSNHGGRAAAIAVVLFVIVVVVSVLNFQLTRFSGSGKR</sequence>
<dbReference type="PANTHER" id="PTHR43227">
    <property type="entry name" value="BLL4140 PROTEIN"/>
    <property type="match status" value="1"/>
</dbReference>
<dbReference type="Gene3D" id="1.10.3720.10">
    <property type="entry name" value="MetI-like"/>
    <property type="match status" value="1"/>
</dbReference>
<feature type="transmembrane region" description="Helical" evidence="8">
    <location>
        <begin position="104"/>
        <end position="124"/>
    </location>
</feature>
<feature type="transmembrane region" description="Helical" evidence="8">
    <location>
        <begin position="73"/>
        <end position="92"/>
    </location>
</feature>
<reference evidence="10" key="1">
    <citation type="submission" date="2020-04" db="EMBL/GenBank/DDBJ databases">
        <title>Nitratireductor sp. nov. isolated from mangrove soil.</title>
        <authorList>
            <person name="Ye Y."/>
        </authorList>
    </citation>
    <scope>NUCLEOTIDE SEQUENCE</scope>
    <source>
        <strain evidence="10">SY7</strain>
    </source>
</reference>
<evidence type="ECO:0000256" key="8">
    <source>
        <dbReference type="RuleBase" id="RU363032"/>
    </source>
</evidence>
<dbReference type="SUPFAM" id="SSF161098">
    <property type="entry name" value="MetI-like"/>
    <property type="match status" value="1"/>
</dbReference>
<evidence type="ECO:0000313" key="10">
    <source>
        <dbReference type="EMBL" id="QDZ02294.1"/>
    </source>
</evidence>
<keyword evidence="5 8" id="KW-0812">Transmembrane</keyword>
<protein>
    <submittedName>
        <fullName evidence="10">Sugar ABC transporter permease</fullName>
    </submittedName>
</protein>
<dbReference type="GO" id="GO:0005886">
    <property type="term" value="C:plasma membrane"/>
    <property type="evidence" value="ECO:0007669"/>
    <property type="project" value="UniProtKB-SubCell"/>
</dbReference>
<dbReference type="EMBL" id="CP042301">
    <property type="protein sequence ID" value="QDZ02294.1"/>
    <property type="molecule type" value="Genomic_DNA"/>
</dbReference>
<dbReference type="GO" id="GO:0055085">
    <property type="term" value="P:transmembrane transport"/>
    <property type="evidence" value="ECO:0007669"/>
    <property type="project" value="InterPro"/>
</dbReference>
<feature type="transmembrane region" description="Helical" evidence="8">
    <location>
        <begin position="205"/>
        <end position="224"/>
    </location>
</feature>
<accession>A0A5B8L2U7</accession>
<evidence type="ECO:0000256" key="6">
    <source>
        <dbReference type="ARBA" id="ARBA00022989"/>
    </source>
</evidence>
<proteinExistence type="inferred from homology"/>
<keyword evidence="7 8" id="KW-0472">Membrane</keyword>
<feature type="transmembrane region" description="Helical" evidence="8">
    <location>
        <begin position="9"/>
        <end position="29"/>
    </location>
</feature>
<evidence type="ECO:0000256" key="1">
    <source>
        <dbReference type="ARBA" id="ARBA00004651"/>
    </source>
</evidence>
<evidence type="ECO:0000256" key="3">
    <source>
        <dbReference type="ARBA" id="ARBA00022448"/>
    </source>
</evidence>
<evidence type="ECO:0000256" key="2">
    <source>
        <dbReference type="ARBA" id="ARBA00009306"/>
    </source>
</evidence>
<feature type="transmembrane region" description="Helical" evidence="8">
    <location>
        <begin position="156"/>
        <end position="178"/>
    </location>
</feature>
<dbReference type="PROSITE" id="PS50928">
    <property type="entry name" value="ABC_TM1"/>
    <property type="match status" value="1"/>
</dbReference>
<dbReference type="Pfam" id="PF00528">
    <property type="entry name" value="BPD_transp_1"/>
    <property type="match status" value="1"/>
</dbReference>
<dbReference type="CDD" id="cd06261">
    <property type="entry name" value="TM_PBP2"/>
    <property type="match status" value="1"/>
</dbReference>
<keyword evidence="3 8" id="KW-0813">Transport</keyword>
<dbReference type="InterPro" id="IPR000515">
    <property type="entry name" value="MetI-like"/>
</dbReference>
<organism evidence="10 11">
    <name type="scientific">Nitratireductor mangrovi</name>
    <dbReference type="NCBI Taxonomy" id="2599600"/>
    <lineage>
        <taxon>Bacteria</taxon>
        <taxon>Pseudomonadati</taxon>
        <taxon>Pseudomonadota</taxon>
        <taxon>Alphaproteobacteria</taxon>
        <taxon>Hyphomicrobiales</taxon>
        <taxon>Phyllobacteriaceae</taxon>
        <taxon>Nitratireductor</taxon>
    </lineage>
</organism>
<dbReference type="InterPro" id="IPR050809">
    <property type="entry name" value="UgpAE/MalFG_permease"/>
</dbReference>
<feature type="transmembrane region" description="Helical" evidence="8">
    <location>
        <begin position="264"/>
        <end position="285"/>
    </location>
</feature>
<evidence type="ECO:0000259" key="9">
    <source>
        <dbReference type="PROSITE" id="PS50928"/>
    </source>
</evidence>
<name>A0A5B8L2U7_9HYPH</name>
<evidence type="ECO:0000256" key="4">
    <source>
        <dbReference type="ARBA" id="ARBA00022475"/>
    </source>
</evidence>
<dbReference type="InterPro" id="IPR035906">
    <property type="entry name" value="MetI-like_sf"/>
</dbReference>
<dbReference type="Proteomes" id="UP000321389">
    <property type="component" value="Chromosome"/>
</dbReference>
<keyword evidence="4" id="KW-1003">Cell membrane</keyword>
<evidence type="ECO:0000256" key="5">
    <source>
        <dbReference type="ARBA" id="ARBA00022692"/>
    </source>
</evidence>
<dbReference type="PANTHER" id="PTHR43227:SF8">
    <property type="entry name" value="DIACETYLCHITOBIOSE UPTAKE SYSTEM PERMEASE PROTEIN DASB"/>
    <property type="match status" value="1"/>
</dbReference>